<evidence type="ECO:0008006" key="3">
    <source>
        <dbReference type="Google" id="ProtNLM"/>
    </source>
</evidence>
<dbReference type="InterPro" id="IPR043519">
    <property type="entry name" value="NT_sf"/>
</dbReference>
<dbReference type="PANTHER" id="PTHR21043">
    <property type="entry name" value="IOJAP SUPERFAMILY ORTHOLOG"/>
    <property type="match status" value="1"/>
</dbReference>
<dbReference type="EMBL" id="UINC01005534">
    <property type="protein sequence ID" value="SVA21937.1"/>
    <property type="molecule type" value="Genomic_DNA"/>
</dbReference>
<organism evidence="2">
    <name type="scientific">marine metagenome</name>
    <dbReference type="NCBI Taxonomy" id="408172"/>
    <lineage>
        <taxon>unclassified sequences</taxon>
        <taxon>metagenomes</taxon>
        <taxon>ecological metagenomes</taxon>
    </lineage>
</organism>
<reference evidence="2" key="1">
    <citation type="submission" date="2018-05" db="EMBL/GenBank/DDBJ databases">
        <authorList>
            <person name="Lanie J.A."/>
            <person name="Ng W.-L."/>
            <person name="Kazmierczak K.M."/>
            <person name="Andrzejewski T.M."/>
            <person name="Davidsen T.M."/>
            <person name="Wayne K.J."/>
            <person name="Tettelin H."/>
            <person name="Glass J.I."/>
            <person name="Rusch D."/>
            <person name="Podicherti R."/>
            <person name="Tsui H.-C.T."/>
            <person name="Winkler M.E."/>
        </authorList>
    </citation>
    <scope>NUCLEOTIDE SEQUENCE</scope>
</reference>
<dbReference type="InterPro" id="IPR004394">
    <property type="entry name" value="Iojap/RsfS/C7orf30"/>
</dbReference>
<sequence length="119" mass="13784">MPEKSKKTNSSAILVDTIVECALDKKAEKLIVLEVNHITSLTDYFIICSANTEPQIKAICDSIRKGTPHKPWHIEGYEKLSWVLLDYIDIIVHVFKTQERDYYNIEKLWADAPKKEYSD</sequence>
<proteinExistence type="inferred from homology"/>
<dbReference type="GO" id="GO:0043023">
    <property type="term" value="F:ribosomal large subunit binding"/>
    <property type="evidence" value="ECO:0007669"/>
    <property type="project" value="TreeGrafter"/>
</dbReference>
<dbReference type="Gene3D" id="3.30.460.10">
    <property type="entry name" value="Beta Polymerase, domain 2"/>
    <property type="match status" value="1"/>
</dbReference>
<dbReference type="AlphaFoldDB" id="A0A381U3Q1"/>
<dbReference type="GO" id="GO:0017148">
    <property type="term" value="P:negative regulation of translation"/>
    <property type="evidence" value="ECO:0007669"/>
    <property type="project" value="TreeGrafter"/>
</dbReference>
<name>A0A381U3Q1_9ZZZZ</name>
<evidence type="ECO:0000256" key="1">
    <source>
        <dbReference type="ARBA" id="ARBA00010574"/>
    </source>
</evidence>
<dbReference type="NCBIfam" id="TIGR00090">
    <property type="entry name" value="rsfS_iojap_ybeB"/>
    <property type="match status" value="1"/>
</dbReference>
<dbReference type="Pfam" id="PF02410">
    <property type="entry name" value="RsfS"/>
    <property type="match status" value="1"/>
</dbReference>
<dbReference type="GO" id="GO:0090071">
    <property type="term" value="P:negative regulation of ribosome biogenesis"/>
    <property type="evidence" value="ECO:0007669"/>
    <property type="project" value="TreeGrafter"/>
</dbReference>
<accession>A0A381U3Q1</accession>
<dbReference type="HAMAP" id="MF_01477">
    <property type="entry name" value="Iojap_RsfS"/>
    <property type="match status" value="1"/>
</dbReference>
<gene>
    <name evidence="2" type="ORF">METZ01_LOCUS74791</name>
</gene>
<evidence type="ECO:0000313" key="2">
    <source>
        <dbReference type="EMBL" id="SVA21937.1"/>
    </source>
</evidence>
<dbReference type="PANTHER" id="PTHR21043:SF0">
    <property type="entry name" value="MITOCHONDRIAL ASSEMBLY OF RIBOSOMAL LARGE SUBUNIT PROTEIN 1"/>
    <property type="match status" value="1"/>
</dbReference>
<protein>
    <recommendedName>
        <fullName evidence="3">Ribosomal silencing factor RsfS</fullName>
    </recommendedName>
</protein>
<dbReference type="SUPFAM" id="SSF81301">
    <property type="entry name" value="Nucleotidyltransferase"/>
    <property type="match status" value="1"/>
</dbReference>
<comment type="similarity">
    <text evidence="1">Belongs to the Iojap/RsfS family.</text>
</comment>